<evidence type="ECO:0008006" key="3">
    <source>
        <dbReference type="Google" id="ProtNLM"/>
    </source>
</evidence>
<accession>A0AA38FWC8</accession>
<dbReference type="Pfam" id="PF22272">
    <property type="entry name" value="LEA_3b"/>
    <property type="match status" value="1"/>
</dbReference>
<evidence type="ECO:0000313" key="2">
    <source>
        <dbReference type="Proteomes" id="UP000824469"/>
    </source>
</evidence>
<keyword evidence="2" id="KW-1185">Reference proteome</keyword>
<dbReference type="InterPro" id="IPR039291">
    <property type="entry name" value="At5g17165-like"/>
</dbReference>
<dbReference type="PANTHER" id="PTHR35122">
    <property type="entry name" value="OSJNBA0093F12.14 PROTEIN"/>
    <property type="match status" value="1"/>
</dbReference>
<organism evidence="1 2">
    <name type="scientific">Taxus chinensis</name>
    <name type="common">Chinese yew</name>
    <name type="synonym">Taxus wallichiana var. chinensis</name>
    <dbReference type="NCBI Taxonomy" id="29808"/>
    <lineage>
        <taxon>Eukaryota</taxon>
        <taxon>Viridiplantae</taxon>
        <taxon>Streptophyta</taxon>
        <taxon>Embryophyta</taxon>
        <taxon>Tracheophyta</taxon>
        <taxon>Spermatophyta</taxon>
        <taxon>Pinopsida</taxon>
        <taxon>Pinidae</taxon>
        <taxon>Conifers II</taxon>
        <taxon>Cupressales</taxon>
        <taxon>Taxaceae</taxon>
        <taxon>Taxus</taxon>
    </lineage>
</organism>
<protein>
    <recommendedName>
        <fullName evidence="3">Late embryogenesis abundant protein</fullName>
    </recommendedName>
</protein>
<dbReference type="Proteomes" id="UP000824469">
    <property type="component" value="Unassembled WGS sequence"/>
</dbReference>
<reference evidence="1 2" key="1">
    <citation type="journal article" date="2021" name="Nat. Plants">
        <title>The Taxus genome provides insights into paclitaxel biosynthesis.</title>
        <authorList>
            <person name="Xiong X."/>
            <person name="Gou J."/>
            <person name="Liao Q."/>
            <person name="Li Y."/>
            <person name="Zhou Q."/>
            <person name="Bi G."/>
            <person name="Li C."/>
            <person name="Du R."/>
            <person name="Wang X."/>
            <person name="Sun T."/>
            <person name="Guo L."/>
            <person name="Liang H."/>
            <person name="Lu P."/>
            <person name="Wu Y."/>
            <person name="Zhang Z."/>
            <person name="Ro D.K."/>
            <person name="Shang Y."/>
            <person name="Huang S."/>
            <person name="Yan J."/>
        </authorList>
    </citation>
    <scope>NUCLEOTIDE SEQUENCE [LARGE SCALE GENOMIC DNA]</scope>
    <source>
        <strain evidence="1">Ta-2019</strain>
    </source>
</reference>
<evidence type="ECO:0000313" key="1">
    <source>
        <dbReference type="EMBL" id="KAH9311305.1"/>
    </source>
</evidence>
<comment type="caution">
    <text evidence="1">The sequence shown here is derived from an EMBL/GenBank/DDBJ whole genome shotgun (WGS) entry which is preliminary data.</text>
</comment>
<gene>
    <name evidence="1" type="ORF">KI387_026340</name>
</gene>
<dbReference type="EMBL" id="JAHRHJ020000006">
    <property type="protein sequence ID" value="KAH9311305.1"/>
    <property type="molecule type" value="Genomic_DNA"/>
</dbReference>
<name>A0AA38FWC8_TAXCH</name>
<dbReference type="PANTHER" id="PTHR35122:SF2">
    <property type="entry name" value="OS04G0598000 PROTEIN"/>
    <property type="match status" value="1"/>
</dbReference>
<dbReference type="AlphaFoldDB" id="A0AA38FWC8"/>
<sequence>MKMWMQGPLFRTGGMVKWLKETCRIVPNPAPASFGLRKFEHVSNYGKNEDEIGSVNKVADDAIQISAKKWWMPHPETGVFGPEEEKCVAKGDPQMDGSSVLEQHAWFRPDEDVQKQL</sequence>
<proteinExistence type="predicted"/>